<sequence>MVANDLEEIEMDSSDSPLKQEDCPKLASPVIYDSVRSQLQGTTEHDCTDTIGSNDSEQFGMRISGLELSYAANAGPQSPAQTGHVGNNLKFENNKDHVLDISNFSSSKDADLKKGHWPHLSQMVAGPRNTIPRRDSLSRAKDKLMVSIKENSRKGDIDAWNMRHLKIKHVDETGRVCSDVLHGKNLNTESALLPQDARLRILSTSSFSHFFGKKTAKGKGVIDGRLGDEINLDNDGLDGNFESYGRRLATSGMTSEDQMQPLLRCSSGIVNHDGVDLREWLKRGHRVKNKAESLNFFKQIAELVNSAHSQGGVLQQLRPSYLVITPSNELNYIGSSTQMDLHVPKSFAGCKKRLPEEDISAFCASDLKQQKVLKVHNHAFSASLVTGVKTATVRETKYDIGSSSVSYYPNNKTLSMMSHGVTGLEKSPLTNLQLEEKWYTCPEEFDEKDCKVSSNIYNLGVLLFELLCSFDSLDSHCAAMFDLQHRILPPFFLSENPKEAGFCLWLIHPNPSSRPTIREVLHSDLFCGSQELNVSDELAVFTDDVNMAESELLLDFIVSLKEKKQDHAMKLVEDIRCIETDIKGLLGKPSSRASPLCAKRDYNLQDFIKSITRSGSNEDRLRDDMSQLEKAYFLLRNQTTSKAGAGREDRDLLKKRETWSQMQKQNDLVNINQESACGLDVFFEGLCKFTCYSKFELRGTLRNGDLLNSANVICSLSFDRDEEYIAVAGASKKIKIFEYSALANDTIDIHYPVIEIGNKSKLSCISWNSYIRNYLASTDYDGVVQVWDASTGVSYSQHTEHQKRAWSIDFSRIDPTMYASGSDDCSVKLWSTNEKRSTCTIWSPANVCCVQFSPYSSHLLMFGSADHKIYGYDLRHMRIPWCTLSGHEKTVSYVKFMDSGTLVSASTDNTLKLWDLNKTSLSGMSSDACHLTFSGHTNKKHFVGLAVSDGYIACGSESNEVFTYYKSLPMPITSYKLSSINPLSQHEVREDDGLFVSSVCWRSKSNTVLAANSSGSIRLLQLV</sequence>
<dbReference type="OMA" id="GCIKLLR"/>
<dbReference type="PRINTS" id="PR00320">
    <property type="entry name" value="GPROTEINBRPT"/>
</dbReference>
<dbReference type="GO" id="GO:0009640">
    <property type="term" value="P:photomorphogenesis"/>
    <property type="evidence" value="ECO:0007669"/>
    <property type="project" value="InterPro"/>
</dbReference>
<dbReference type="SMART" id="SM00320">
    <property type="entry name" value="WD40"/>
    <property type="match status" value="7"/>
</dbReference>
<dbReference type="GeneID" id="110725180"/>
<dbReference type="InterPro" id="IPR044630">
    <property type="entry name" value="SPA1/2/3/4"/>
</dbReference>
<dbReference type="RefSeq" id="XP_021760351.1">
    <property type="nucleotide sequence ID" value="XM_021904659.1"/>
</dbReference>
<name>A0A803M4X1_CHEQI</name>
<dbReference type="Gene3D" id="2.130.10.10">
    <property type="entry name" value="YVTN repeat-like/Quinoprotein amine dehydrogenase"/>
    <property type="match status" value="1"/>
</dbReference>
<organism evidence="5 6">
    <name type="scientific">Chenopodium quinoa</name>
    <name type="common">Quinoa</name>
    <dbReference type="NCBI Taxonomy" id="63459"/>
    <lineage>
        <taxon>Eukaryota</taxon>
        <taxon>Viridiplantae</taxon>
        <taxon>Streptophyta</taxon>
        <taxon>Embryophyta</taxon>
        <taxon>Tracheophyta</taxon>
        <taxon>Spermatophyta</taxon>
        <taxon>Magnoliopsida</taxon>
        <taxon>eudicotyledons</taxon>
        <taxon>Gunneridae</taxon>
        <taxon>Pentapetalae</taxon>
        <taxon>Caryophyllales</taxon>
        <taxon>Chenopodiaceae</taxon>
        <taxon>Chenopodioideae</taxon>
        <taxon>Atripliceae</taxon>
        <taxon>Chenopodium</taxon>
    </lineage>
</organism>
<feature type="repeat" description="WD" evidence="3">
    <location>
        <begin position="755"/>
        <end position="797"/>
    </location>
</feature>
<protein>
    <submittedName>
        <fullName evidence="5">Uncharacterized protein</fullName>
    </submittedName>
</protein>
<evidence type="ECO:0000256" key="4">
    <source>
        <dbReference type="SAM" id="MobiDB-lite"/>
    </source>
</evidence>
<dbReference type="Proteomes" id="UP000596660">
    <property type="component" value="Unplaced"/>
</dbReference>
<dbReference type="Pfam" id="PF00400">
    <property type="entry name" value="WD40"/>
    <property type="match status" value="2"/>
</dbReference>
<gene>
    <name evidence="5" type="primary">LOC110725180</name>
</gene>
<dbReference type="Gene3D" id="1.10.510.10">
    <property type="entry name" value="Transferase(Phosphotransferase) domain 1"/>
    <property type="match status" value="1"/>
</dbReference>
<feature type="repeat" description="WD" evidence="3">
    <location>
        <begin position="884"/>
        <end position="924"/>
    </location>
</feature>
<evidence type="ECO:0000313" key="6">
    <source>
        <dbReference type="Proteomes" id="UP000596660"/>
    </source>
</evidence>
<dbReference type="AlphaFoldDB" id="A0A803M4X1"/>
<accession>A0A803M4X1</accession>
<evidence type="ECO:0000256" key="3">
    <source>
        <dbReference type="PROSITE-ProRule" id="PRU00221"/>
    </source>
</evidence>
<proteinExistence type="predicted"/>
<reference evidence="5" key="1">
    <citation type="journal article" date="2017" name="Nature">
        <title>The genome of Chenopodium quinoa.</title>
        <authorList>
            <person name="Jarvis D.E."/>
            <person name="Ho Y.S."/>
            <person name="Lightfoot D.J."/>
            <person name="Schmoeckel S.M."/>
            <person name="Li B."/>
            <person name="Borm T.J.A."/>
            <person name="Ohyanagi H."/>
            <person name="Mineta K."/>
            <person name="Michell C.T."/>
            <person name="Saber N."/>
            <person name="Kharbatia N.M."/>
            <person name="Rupper R.R."/>
            <person name="Sharp A.R."/>
            <person name="Dally N."/>
            <person name="Boughton B.A."/>
            <person name="Woo Y.H."/>
            <person name="Gao G."/>
            <person name="Schijlen E.G.W.M."/>
            <person name="Guo X."/>
            <person name="Momin A.A."/>
            <person name="Negrao S."/>
            <person name="Al-Babili S."/>
            <person name="Gehring C."/>
            <person name="Roessner U."/>
            <person name="Jung C."/>
            <person name="Murphy K."/>
            <person name="Arold S.T."/>
            <person name="Gojobori T."/>
            <person name="van der Linden C.G."/>
            <person name="van Loo E.N."/>
            <person name="Jellen E.N."/>
            <person name="Maughan P.J."/>
            <person name="Tester M."/>
        </authorList>
    </citation>
    <scope>NUCLEOTIDE SEQUENCE [LARGE SCALE GENOMIC DNA]</scope>
    <source>
        <strain evidence="5">cv. PI 614886</strain>
    </source>
</reference>
<dbReference type="PROSITE" id="PS00678">
    <property type="entry name" value="WD_REPEATS_1"/>
    <property type="match status" value="2"/>
</dbReference>
<dbReference type="InterPro" id="IPR015943">
    <property type="entry name" value="WD40/YVTN_repeat-like_dom_sf"/>
</dbReference>
<dbReference type="SUPFAM" id="SSF50978">
    <property type="entry name" value="WD40 repeat-like"/>
    <property type="match status" value="1"/>
</dbReference>
<dbReference type="KEGG" id="cqi:110725180"/>
<dbReference type="PANTHER" id="PTHR44218:SF6">
    <property type="entry name" value="PROTEIN SUPPRESSOR OF PHYA-105 1"/>
    <property type="match status" value="1"/>
</dbReference>
<keyword evidence="2" id="KW-0677">Repeat</keyword>
<dbReference type="InterPro" id="IPR001680">
    <property type="entry name" value="WD40_rpt"/>
</dbReference>
<dbReference type="OrthoDB" id="273771at2759"/>
<dbReference type="InterPro" id="IPR020472">
    <property type="entry name" value="WD40_PAC1"/>
</dbReference>
<dbReference type="RefSeq" id="XP_021760350.1">
    <property type="nucleotide sequence ID" value="XM_021904658.1"/>
</dbReference>
<dbReference type="PANTHER" id="PTHR44218">
    <property type="entry name" value="PROTEIN SPA1-RELATED 2"/>
    <property type="match status" value="1"/>
</dbReference>
<dbReference type="Gramene" id="AUR62023494-RA">
    <property type="protein sequence ID" value="AUR62023494-RA:cds"/>
    <property type="gene ID" value="AUR62023494"/>
</dbReference>
<evidence type="ECO:0000256" key="1">
    <source>
        <dbReference type="ARBA" id="ARBA00022574"/>
    </source>
</evidence>
<dbReference type="InterPro" id="IPR019775">
    <property type="entry name" value="WD40_repeat_CS"/>
</dbReference>
<dbReference type="InterPro" id="IPR036322">
    <property type="entry name" value="WD40_repeat_dom_sf"/>
</dbReference>
<keyword evidence="1 3" id="KW-0853">WD repeat</keyword>
<dbReference type="PROSITE" id="PS50082">
    <property type="entry name" value="WD_REPEATS_2"/>
    <property type="match status" value="3"/>
</dbReference>
<reference evidence="5" key="2">
    <citation type="submission" date="2021-03" db="UniProtKB">
        <authorList>
            <consortium name="EnsemblPlants"/>
        </authorList>
    </citation>
    <scope>IDENTIFICATION</scope>
</reference>
<feature type="compositionally biased region" description="Acidic residues" evidence="4">
    <location>
        <begin position="1"/>
        <end position="13"/>
    </location>
</feature>
<feature type="repeat" description="WD" evidence="3">
    <location>
        <begin position="798"/>
        <end position="840"/>
    </location>
</feature>
<evidence type="ECO:0000256" key="2">
    <source>
        <dbReference type="ARBA" id="ARBA00022737"/>
    </source>
</evidence>
<evidence type="ECO:0000313" key="5">
    <source>
        <dbReference type="EnsemblPlants" id="AUR62023494-RA:cds"/>
    </source>
</evidence>
<dbReference type="SUPFAM" id="SSF56112">
    <property type="entry name" value="Protein kinase-like (PK-like)"/>
    <property type="match status" value="1"/>
</dbReference>
<keyword evidence="6" id="KW-1185">Reference proteome</keyword>
<feature type="region of interest" description="Disordered" evidence="4">
    <location>
        <begin position="1"/>
        <end position="22"/>
    </location>
</feature>
<dbReference type="InterPro" id="IPR011009">
    <property type="entry name" value="Kinase-like_dom_sf"/>
</dbReference>
<dbReference type="EnsemblPlants" id="AUR62023494-RA">
    <property type="protein sequence ID" value="AUR62023494-RA:cds"/>
    <property type="gene ID" value="AUR62023494"/>
</dbReference>
<dbReference type="PROSITE" id="PS50294">
    <property type="entry name" value="WD_REPEATS_REGION"/>
    <property type="match status" value="1"/>
</dbReference>